<organism evidence="3 4">
    <name type="scientific">Cyanidioschyzon merolae (strain NIES-3377 / 10D)</name>
    <name type="common">Unicellular red alga</name>
    <dbReference type="NCBI Taxonomy" id="280699"/>
    <lineage>
        <taxon>Eukaryota</taxon>
        <taxon>Rhodophyta</taxon>
        <taxon>Bangiophyceae</taxon>
        <taxon>Cyanidiales</taxon>
        <taxon>Cyanidiaceae</taxon>
        <taxon>Cyanidioschyzon</taxon>
    </lineage>
</organism>
<feature type="transmembrane region" description="Helical" evidence="2">
    <location>
        <begin position="161"/>
        <end position="183"/>
    </location>
</feature>
<dbReference type="PANTHER" id="PTHR34935">
    <property type="entry name" value="PROTEIN TIC110, CHLOROPLASTIC"/>
    <property type="match status" value="1"/>
</dbReference>
<keyword evidence="2" id="KW-0812">Transmembrane</keyword>
<dbReference type="STRING" id="280699.M1V6H9"/>
<dbReference type="PDB" id="4BM5">
    <property type="method" value="X-ray"/>
    <property type="resolution" value="4.20 A"/>
    <property type="chains" value="A=871-1218"/>
</dbReference>
<dbReference type="GO" id="GO:0045037">
    <property type="term" value="P:protein import into chloroplast stroma"/>
    <property type="evidence" value="ECO:0007669"/>
    <property type="project" value="TreeGrafter"/>
</dbReference>
<dbReference type="HOGENOM" id="CLU_269006_0_0_1"/>
<keyword evidence="2" id="KW-0472">Membrane</keyword>
<dbReference type="RefSeq" id="XP_005538236.1">
    <property type="nucleotide sequence ID" value="XM_005538179.1"/>
</dbReference>
<dbReference type="Proteomes" id="UP000007014">
    <property type="component" value="Chromosome 17"/>
</dbReference>
<dbReference type="SMR" id="M1V6H9"/>
<dbReference type="InterPro" id="IPR031610">
    <property type="entry name" value="TIC110"/>
</dbReference>
<reference evidence="3 4" key="1">
    <citation type="journal article" date="2004" name="Nature">
        <title>Genome sequence of the ultrasmall unicellular red alga Cyanidioschyzon merolae 10D.</title>
        <authorList>
            <person name="Matsuzaki M."/>
            <person name="Misumi O."/>
            <person name="Shin-i T."/>
            <person name="Maruyama S."/>
            <person name="Takahara M."/>
            <person name="Miyagishima S."/>
            <person name="Mori T."/>
            <person name="Nishida K."/>
            <person name="Yagisawa F."/>
            <person name="Nishida K."/>
            <person name="Yoshida Y."/>
            <person name="Nishimura Y."/>
            <person name="Nakao S."/>
            <person name="Kobayashi T."/>
            <person name="Momoyama Y."/>
            <person name="Higashiyama T."/>
            <person name="Minoda A."/>
            <person name="Sano M."/>
            <person name="Nomoto H."/>
            <person name="Oishi K."/>
            <person name="Hayashi H."/>
            <person name="Ohta F."/>
            <person name="Nishizaka S."/>
            <person name="Haga S."/>
            <person name="Miura S."/>
            <person name="Morishita T."/>
            <person name="Kabeya Y."/>
            <person name="Terasawa K."/>
            <person name="Suzuki Y."/>
            <person name="Ishii Y."/>
            <person name="Asakawa S."/>
            <person name="Takano H."/>
            <person name="Ohta N."/>
            <person name="Kuroiwa H."/>
            <person name="Tanaka K."/>
            <person name="Shimizu N."/>
            <person name="Sugano S."/>
            <person name="Sato N."/>
            <person name="Nozaki H."/>
            <person name="Ogasawara N."/>
            <person name="Kohara Y."/>
            <person name="Kuroiwa T."/>
        </authorList>
    </citation>
    <scope>NUCLEOTIDE SEQUENCE [LARGE SCALE GENOMIC DNA]</scope>
    <source>
        <strain evidence="3 4">10D</strain>
    </source>
</reference>
<accession>M1V6H9</accession>
<keyword evidence="2" id="KW-1133">Transmembrane helix</keyword>
<dbReference type="EMBL" id="AP006499">
    <property type="protein sequence ID" value="BAM82200.1"/>
    <property type="molecule type" value="Genomic_DNA"/>
</dbReference>
<evidence type="ECO:0007829" key="5">
    <source>
        <dbReference type="PDB" id="4BM5"/>
    </source>
</evidence>
<dbReference type="OrthoDB" id="191196at2759"/>
<dbReference type="GeneID" id="16996302"/>
<dbReference type="TCDB" id="1.A.18.1.2">
    <property type="family name" value="the chloroplast envelope anion channel-forming tic110 (tic110) family"/>
</dbReference>
<name>M1V6H9_CYAM1</name>
<dbReference type="AlphaFoldDB" id="M1V6H9"/>
<dbReference type="eggNOG" id="ENOG502S0W8">
    <property type="taxonomic scope" value="Eukaryota"/>
</dbReference>
<reference evidence="5" key="3">
    <citation type="journal article" date="2013" name="Plant J.">
        <title>Structural characterizations of the chloroplast translocon protein Tic110.</title>
        <authorList>
            <person name="Tsai J.Y."/>
            <person name="Chu C.C."/>
            <person name="Yeh Y.H."/>
            <person name="Chen L.J."/>
            <person name="Li H.M."/>
            <person name="Hsiao C.D."/>
        </authorList>
    </citation>
    <scope>X-RAY CRYSTALLOGRAPHY (4.20 ANGSTROMS) OF 871-1218</scope>
</reference>
<feature type="region of interest" description="Disordered" evidence="1">
    <location>
        <begin position="230"/>
        <end position="272"/>
    </location>
</feature>
<evidence type="ECO:0000313" key="4">
    <source>
        <dbReference type="Proteomes" id="UP000007014"/>
    </source>
</evidence>
<gene>
    <name evidence="3" type="ORF">CYME_CMQ342C</name>
</gene>
<keyword evidence="5" id="KW-0002">3D-structure</keyword>
<dbReference type="Pfam" id="PF16940">
    <property type="entry name" value="Tic110"/>
    <property type="match status" value="2"/>
</dbReference>
<dbReference type="Gramene" id="CMQ342CT">
    <property type="protein sequence ID" value="CMQ342CT"/>
    <property type="gene ID" value="CMQ342C"/>
</dbReference>
<dbReference type="GO" id="GO:0061927">
    <property type="term" value="C:TOC-TIC supercomplex I"/>
    <property type="evidence" value="ECO:0007669"/>
    <property type="project" value="TreeGrafter"/>
</dbReference>
<dbReference type="EvolutionaryTrace" id="M1V6H9"/>
<dbReference type="KEGG" id="cme:CYME_CMQ342C"/>
<proteinExistence type="evidence at protein level"/>
<dbReference type="PDBsum" id="4BM5"/>
<sequence>MQSPAEALSQQHAQGWHFTRGPFAVLGFVNLFPAGAGSNFATRNLLRKGRCSKQQLRGKRWCCVRGFRVERQSLQAAAEVPTPYRFALGRAPVERAKAAGPISQQHARSEEELNELVAKRFLELVRSEGTGPVGVPAQLVKPAWLEWSDRMATRLAGLGQVWRVLFSVLLAATIGAAAAGVTPPGRRRAAGFAAGALPTAALAVVMLRRGRSIGAPRALASALVESTVAVSTKNMPSASDDQRRRADDNGGEDTESDDNGATSSNAPPRLGLASHIDPEMIQRVAIQYGMQPDAPSWKLETLVGLYERYLLALVQTSGTPRVSEVRQLKALRSAFGLSHVDVGDAHHQVAMRFRRENFVYIDDYIRAQDVDDRNYDEIFRERAQDVNQKLSKLLFLSARVLDDPTEPEEAYRYEMARLRNVFDLSESEFQARVRDIAVPFYQTAVRKAVWLLEQGRSITLEKLRSAREMLDVDDGTASRLHLEAYGALVQRLLQAHSNEKVPRLSAKDMSVLQEARRLLDIDAGDADALLRDAAEPLYQQEVERVVESADLRIPTAHGRLAVRREELGLSVELARTAAEKWIRGRVTAILKDATRALRVQNLTMTIEELNRLLGLIRRSLSIIHGVVWEEVVPNSAEQRTVNASLERIMSVLLDELADLERQQLYRVYLAKCLEDRMIDAQEGRNLDDLRAVLRISENEAAQAYNRAAGPVYREAVLEVMANRSEFTDADIQSLNQIAGDLHIPAKVAHDIRMELYRERLEASTRDNRVPSEEESSQLARLRELLQLDSEALAALHASVCAGTYAQSVDECMGSNGIIPEPYRAGLERLRQRLCLDERRARELFLQVARRRMAGYVQRAIKLLQKKQSFRGQDEERDVGDDPFVRRAGAFLGIEAGTITIELSNLIDFYIRNGILEMENEQAVYPVNLRGVFDLNILQEMYRQYLIQSFAAKSRTEKERLFNNLAHLGNILGLTSAEVNAIHSNIGSVIYKTYASQALTNNRLEEKDIEFLRNIQNMLSMDEATCRTLLQETKEARAGFLFDKIFSRTFGMAEAVAEFRRVCRELDVDPVRDLKLTEDRRVRAFRAEIEHAIENGLITPENQSLLKESQEELGISAEKARQVLLDCIQDRCEALIVQAAASLRQRRQEGAARDLSRALRFGKLLPFQVQTPTVTGAERQELYLVYQAYALGTARSNAENDQVKEDLALLREMLGIQAA</sequence>
<keyword evidence="4" id="KW-1185">Reference proteome</keyword>
<dbReference type="PANTHER" id="PTHR34935:SF3">
    <property type="entry name" value="PROTEIN TIC110, CHLOROPLASTIC"/>
    <property type="match status" value="1"/>
</dbReference>
<evidence type="ECO:0000256" key="2">
    <source>
        <dbReference type="SAM" id="Phobius"/>
    </source>
</evidence>
<evidence type="ECO:0000313" key="3">
    <source>
        <dbReference type="EMBL" id="BAM82200.1"/>
    </source>
</evidence>
<feature type="compositionally biased region" description="Acidic residues" evidence="1">
    <location>
        <begin position="249"/>
        <end position="258"/>
    </location>
</feature>
<protein>
    <submittedName>
        <fullName evidence="3">Similar to chloroplast inner membrane protein Tic110</fullName>
    </submittedName>
</protein>
<evidence type="ECO:0000256" key="1">
    <source>
        <dbReference type="SAM" id="MobiDB-lite"/>
    </source>
</evidence>
<dbReference type="OMA" id="PTEYAQK"/>
<reference evidence="3 4" key="2">
    <citation type="journal article" date="2007" name="BMC Biol.">
        <title>A 100%-complete sequence reveals unusually simple genomic features in the hot-spring red alga Cyanidioschyzon merolae.</title>
        <authorList>
            <person name="Nozaki H."/>
            <person name="Takano H."/>
            <person name="Misumi O."/>
            <person name="Terasawa K."/>
            <person name="Matsuzaki M."/>
            <person name="Maruyama S."/>
            <person name="Nishida K."/>
            <person name="Yagisawa F."/>
            <person name="Yoshida Y."/>
            <person name="Fujiwara T."/>
            <person name="Takio S."/>
            <person name="Tamura K."/>
            <person name="Chung S.J."/>
            <person name="Nakamura S."/>
            <person name="Kuroiwa H."/>
            <person name="Tanaka K."/>
            <person name="Sato N."/>
            <person name="Kuroiwa T."/>
        </authorList>
    </citation>
    <scope>NUCLEOTIDE SEQUENCE [LARGE SCALE GENOMIC DNA]</scope>
    <source>
        <strain evidence="3 4">10D</strain>
    </source>
</reference>